<gene>
    <name evidence="6" type="ORF">QLH52_22870</name>
</gene>
<dbReference type="EC" id="2.1.1.334" evidence="6"/>
<dbReference type="Pfam" id="PF04191">
    <property type="entry name" value="PEMT"/>
    <property type="match status" value="1"/>
</dbReference>
<keyword evidence="4 5" id="KW-0472">Membrane</keyword>
<dbReference type="EMBL" id="JAXARY010000032">
    <property type="protein sequence ID" value="MDX8130151.1"/>
    <property type="molecule type" value="Genomic_DNA"/>
</dbReference>
<reference evidence="6 7" key="1">
    <citation type="submission" date="2023-11" db="EMBL/GenBank/DDBJ databases">
        <authorList>
            <person name="Ouyang M.-Y."/>
        </authorList>
    </citation>
    <scope>NUCLEOTIDE SEQUENCE [LARGE SCALE GENOMIC DNA]</scope>
    <source>
        <strain evidence="6 7">OY6</strain>
    </source>
</reference>
<evidence type="ECO:0000313" key="6">
    <source>
        <dbReference type="EMBL" id="MDX8130151.1"/>
    </source>
</evidence>
<keyword evidence="6" id="KW-0489">Methyltransferase</keyword>
<dbReference type="InterPro" id="IPR007318">
    <property type="entry name" value="Phopholipid_MeTrfase"/>
</dbReference>
<feature type="transmembrane region" description="Helical" evidence="5">
    <location>
        <begin position="94"/>
        <end position="110"/>
    </location>
</feature>
<dbReference type="Proteomes" id="UP001284537">
    <property type="component" value="Unassembled WGS sequence"/>
</dbReference>
<feature type="transmembrane region" description="Helical" evidence="5">
    <location>
        <begin position="7"/>
        <end position="28"/>
    </location>
</feature>
<evidence type="ECO:0000256" key="2">
    <source>
        <dbReference type="ARBA" id="ARBA00022692"/>
    </source>
</evidence>
<keyword evidence="6" id="KW-0808">Transferase</keyword>
<dbReference type="RefSeq" id="WP_319963072.1">
    <property type="nucleotide sequence ID" value="NZ_JAXARY010000032.1"/>
</dbReference>
<organism evidence="6 7">
    <name type="scientific">Methylomonas defluvii</name>
    <dbReference type="NCBI Taxonomy" id="3045149"/>
    <lineage>
        <taxon>Bacteria</taxon>
        <taxon>Pseudomonadati</taxon>
        <taxon>Pseudomonadota</taxon>
        <taxon>Gammaproteobacteria</taxon>
        <taxon>Methylococcales</taxon>
        <taxon>Methylococcaceae</taxon>
        <taxon>Methylomonas</taxon>
    </lineage>
</organism>
<keyword evidence="7" id="KW-1185">Reference proteome</keyword>
<protein>
    <submittedName>
        <fullName evidence="6">Isoprenylcysteine carboxylmethyltransferase family protein</fullName>
        <ecNumber evidence="6">2.1.1.100</ecNumber>
        <ecNumber evidence="6">2.1.1.334</ecNumber>
    </submittedName>
</protein>
<dbReference type="GO" id="GO:0004671">
    <property type="term" value="F:protein C-terminal S-isoprenylcysteine carboxyl O-methyltransferase activity"/>
    <property type="evidence" value="ECO:0007669"/>
    <property type="project" value="UniProtKB-EC"/>
</dbReference>
<keyword evidence="2 5" id="KW-0812">Transmembrane</keyword>
<dbReference type="Gene3D" id="1.20.120.1630">
    <property type="match status" value="1"/>
</dbReference>
<evidence type="ECO:0000256" key="1">
    <source>
        <dbReference type="ARBA" id="ARBA00004127"/>
    </source>
</evidence>
<name>A0ABU4ULW8_9GAMM</name>
<keyword evidence="3 5" id="KW-1133">Transmembrane helix</keyword>
<evidence type="ECO:0000256" key="3">
    <source>
        <dbReference type="ARBA" id="ARBA00022989"/>
    </source>
</evidence>
<comment type="subcellular location">
    <subcellularLocation>
        <location evidence="1">Endomembrane system</location>
        <topology evidence="1">Multi-pass membrane protein</topology>
    </subcellularLocation>
</comment>
<evidence type="ECO:0000256" key="5">
    <source>
        <dbReference type="SAM" id="Phobius"/>
    </source>
</evidence>
<proteinExistence type="predicted"/>
<accession>A0ABU4ULW8</accession>
<dbReference type="GO" id="GO:0032259">
    <property type="term" value="P:methylation"/>
    <property type="evidence" value="ECO:0007669"/>
    <property type="project" value="UniProtKB-KW"/>
</dbReference>
<feature type="transmembrane region" description="Helical" evidence="5">
    <location>
        <begin position="40"/>
        <end position="58"/>
    </location>
</feature>
<evidence type="ECO:0000313" key="7">
    <source>
        <dbReference type="Proteomes" id="UP001284537"/>
    </source>
</evidence>
<dbReference type="EC" id="2.1.1.100" evidence="6"/>
<evidence type="ECO:0000256" key="4">
    <source>
        <dbReference type="ARBA" id="ARBA00023136"/>
    </source>
</evidence>
<sequence>MRPFLAFKVLLFTLIVPGAVLIYLPYYLLSDPENWQTVNAAWAIPAGLCIMLGLAIYLRCAWDFAVAGLGTPAPIDPPKKLVVSGLYRRTRNPMFQGVLLVLLAECLLYADPGLIGYAGSIALFFHITVVFREEPDLTSRFGASYSHYCRQVPRWGFALKAFSPEPI</sequence>
<comment type="caution">
    <text evidence="6">The sequence shown here is derived from an EMBL/GenBank/DDBJ whole genome shotgun (WGS) entry which is preliminary data.</text>
</comment>